<evidence type="ECO:0000313" key="3">
    <source>
        <dbReference type="Proteomes" id="UP000244174"/>
    </source>
</evidence>
<keyword evidence="3" id="KW-1185">Reference proteome</keyword>
<dbReference type="EMBL" id="QBKQ01000001">
    <property type="protein sequence ID" value="PTX44649.1"/>
    <property type="molecule type" value="Genomic_DNA"/>
</dbReference>
<sequence>MTIKAFTYVILIMALGVFIYNLLELDLSNPDKSSIIGIVGNVLVIISLVLSILNLKNKEKRG</sequence>
<accession>A0A2T6ALG2</accession>
<feature type="transmembrane region" description="Helical" evidence="1">
    <location>
        <begin position="35"/>
        <end position="55"/>
    </location>
</feature>
<dbReference type="Proteomes" id="UP000244174">
    <property type="component" value="Unassembled WGS sequence"/>
</dbReference>
<evidence type="ECO:0000256" key="1">
    <source>
        <dbReference type="SAM" id="Phobius"/>
    </source>
</evidence>
<keyword evidence="1" id="KW-0812">Transmembrane</keyword>
<gene>
    <name evidence="2" type="ORF">C8P64_0631</name>
</gene>
<name>A0A2T6ALG2_9FLAO</name>
<dbReference type="AlphaFoldDB" id="A0A2T6ALG2"/>
<protein>
    <submittedName>
        <fullName evidence="2">Uncharacterized protein</fullName>
    </submittedName>
</protein>
<comment type="caution">
    <text evidence="2">The sequence shown here is derived from an EMBL/GenBank/DDBJ whole genome shotgun (WGS) entry which is preliminary data.</text>
</comment>
<dbReference type="RefSeq" id="WP_108170587.1">
    <property type="nucleotide sequence ID" value="NZ_QBKQ01000001.1"/>
</dbReference>
<keyword evidence="1" id="KW-0472">Membrane</keyword>
<organism evidence="2 3">
    <name type="scientific">Christiangramia gaetbulicola</name>
    <dbReference type="NCBI Taxonomy" id="703340"/>
    <lineage>
        <taxon>Bacteria</taxon>
        <taxon>Pseudomonadati</taxon>
        <taxon>Bacteroidota</taxon>
        <taxon>Flavobacteriia</taxon>
        <taxon>Flavobacteriales</taxon>
        <taxon>Flavobacteriaceae</taxon>
        <taxon>Christiangramia</taxon>
    </lineage>
</organism>
<proteinExistence type="predicted"/>
<feature type="transmembrane region" description="Helical" evidence="1">
    <location>
        <begin position="5"/>
        <end position="23"/>
    </location>
</feature>
<evidence type="ECO:0000313" key="2">
    <source>
        <dbReference type="EMBL" id="PTX44649.1"/>
    </source>
</evidence>
<keyword evidence="1" id="KW-1133">Transmembrane helix</keyword>
<reference evidence="2 3" key="1">
    <citation type="submission" date="2018-04" db="EMBL/GenBank/DDBJ databases">
        <title>Genomic Encyclopedia of Archaeal and Bacterial Type Strains, Phase II (KMG-II): from individual species to whole genera.</title>
        <authorList>
            <person name="Goeker M."/>
        </authorList>
    </citation>
    <scope>NUCLEOTIDE SEQUENCE [LARGE SCALE GENOMIC DNA]</scope>
    <source>
        <strain evidence="2 3">DSM 23082</strain>
    </source>
</reference>